<dbReference type="Ensembl" id="ENSACAT00000005346.4">
    <property type="protein sequence ID" value="ENSACAP00000005229.4"/>
    <property type="gene ID" value="ENSACAG00000005313.4"/>
</dbReference>
<dbReference type="InterPro" id="IPR013584">
    <property type="entry name" value="RAP"/>
</dbReference>
<dbReference type="InParanoid" id="H9GA41"/>
<dbReference type="eggNOG" id="ENOG502QXK7">
    <property type="taxonomic scope" value="Eukaryota"/>
</dbReference>
<dbReference type="Bgee" id="ENSACAG00000005313">
    <property type="expression patterns" value="Expressed in kidney and 10 other cell types or tissues"/>
</dbReference>
<dbReference type="GeneTree" id="ENSGT01030000234607"/>
<dbReference type="PANTHER" id="PTHR21228:SF4">
    <property type="entry name" value="FAS-ACTIVATED SERINE_THREONINE KINASE"/>
    <property type="match status" value="1"/>
</dbReference>
<dbReference type="Pfam" id="PF08373">
    <property type="entry name" value="RAP"/>
    <property type="match status" value="1"/>
</dbReference>
<dbReference type="InterPro" id="IPR010622">
    <property type="entry name" value="FAST_Leu-rich"/>
</dbReference>
<dbReference type="InterPro" id="IPR050870">
    <property type="entry name" value="FAST_kinase"/>
</dbReference>
<dbReference type="Proteomes" id="UP000001646">
    <property type="component" value="Unplaced"/>
</dbReference>
<dbReference type="PROSITE" id="PS51286">
    <property type="entry name" value="RAP"/>
    <property type="match status" value="1"/>
</dbReference>
<dbReference type="SMART" id="SM00952">
    <property type="entry name" value="RAP"/>
    <property type="match status" value="1"/>
</dbReference>
<evidence type="ECO:0000259" key="4">
    <source>
        <dbReference type="PROSITE" id="PS51286"/>
    </source>
</evidence>
<evidence type="ECO:0000256" key="2">
    <source>
        <dbReference type="ARBA" id="ARBA00023128"/>
    </source>
</evidence>
<protein>
    <recommendedName>
        <fullName evidence="4">RAP domain-containing protein</fullName>
    </recommendedName>
</protein>
<feature type="domain" description="RAP" evidence="4">
    <location>
        <begin position="218"/>
        <end position="276"/>
    </location>
</feature>
<reference evidence="5" key="3">
    <citation type="submission" date="2025-09" db="UniProtKB">
        <authorList>
            <consortium name="Ensembl"/>
        </authorList>
    </citation>
    <scope>IDENTIFICATION</scope>
</reference>
<dbReference type="AlphaFoldDB" id="H9GA41"/>
<feature type="region of interest" description="Disordered" evidence="3">
    <location>
        <begin position="177"/>
        <end position="211"/>
    </location>
</feature>
<accession>H9GA41</accession>
<keyword evidence="6" id="KW-1185">Reference proteome</keyword>
<evidence type="ECO:0000313" key="5">
    <source>
        <dbReference type="Ensembl" id="ENSACAP00000005229.4"/>
    </source>
</evidence>
<evidence type="ECO:0000256" key="1">
    <source>
        <dbReference type="ARBA" id="ARBA00004173"/>
    </source>
</evidence>
<dbReference type="STRING" id="28377.ENSACAP00000005229"/>
<dbReference type="Pfam" id="PF06743">
    <property type="entry name" value="FAST_1"/>
    <property type="match status" value="1"/>
</dbReference>
<dbReference type="GO" id="GO:0044528">
    <property type="term" value="P:regulation of mitochondrial mRNA stability"/>
    <property type="evidence" value="ECO:0007669"/>
    <property type="project" value="InterPro"/>
</dbReference>
<dbReference type="PANTHER" id="PTHR21228">
    <property type="entry name" value="FAST LEU-RICH DOMAIN-CONTAINING"/>
    <property type="match status" value="1"/>
</dbReference>
<comment type="subcellular location">
    <subcellularLocation>
        <location evidence="1">Mitochondrion</location>
    </subcellularLocation>
</comment>
<sequence>MVQRLVFPFGRLDYRPANHQELFPRLVGSLGQAGPSPSPLAVLNVLLTLCQLQFWPPAALLQRVFSPAFLANVSGSPCGTIARRYLSLLDTAMALEVPGYDGPRLDPRFHVQMFDGALTADDANRKYSFKGLVGEGLQRLVGRDGFQQDVVVPPGYGVDFLLHVSSLSGEVLPIGGLPGATPTETPKEQGQGALPEGSTTEGTWQDKGPLEADKPHRLVLSVNDKWHYCRNSGVLVGSRSMRMRHLRLLGFQLLQLPYWELERLQGLEETQQYLQRKLKEPQS</sequence>
<reference evidence="5" key="1">
    <citation type="submission" date="2009-12" db="EMBL/GenBank/DDBJ databases">
        <title>The Genome Sequence of Anolis carolinensis (Green Anole Lizard).</title>
        <authorList>
            <consortium name="The Genome Sequencing Platform"/>
            <person name="Di Palma F."/>
            <person name="Alfoldi J."/>
            <person name="Heiman D."/>
            <person name="Young S."/>
            <person name="Grabherr M."/>
            <person name="Johnson J."/>
            <person name="Lander E.S."/>
            <person name="Lindblad-Toh K."/>
        </authorList>
    </citation>
    <scope>NUCLEOTIDE SEQUENCE [LARGE SCALE GENOMIC DNA]</scope>
    <source>
        <strain evidence="5">JBL SC #1</strain>
    </source>
</reference>
<dbReference type="InterPro" id="IPR013579">
    <property type="entry name" value="FAST_2"/>
</dbReference>
<evidence type="ECO:0000313" key="6">
    <source>
        <dbReference type="Proteomes" id="UP000001646"/>
    </source>
</evidence>
<evidence type="ECO:0000256" key="3">
    <source>
        <dbReference type="SAM" id="MobiDB-lite"/>
    </source>
</evidence>
<dbReference type="GO" id="GO:0005739">
    <property type="term" value="C:mitochondrion"/>
    <property type="evidence" value="ECO:0007669"/>
    <property type="project" value="UniProtKB-SubCell"/>
</dbReference>
<proteinExistence type="predicted"/>
<reference evidence="5" key="2">
    <citation type="submission" date="2025-08" db="UniProtKB">
        <authorList>
            <consortium name="Ensembl"/>
        </authorList>
    </citation>
    <scope>IDENTIFICATION</scope>
</reference>
<dbReference type="HOGENOM" id="CLU_884386_0_0_1"/>
<organism evidence="5 6">
    <name type="scientific">Anolis carolinensis</name>
    <name type="common">Green anole</name>
    <name type="synonym">American chameleon</name>
    <dbReference type="NCBI Taxonomy" id="28377"/>
    <lineage>
        <taxon>Eukaryota</taxon>
        <taxon>Metazoa</taxon>
        <taxon>Chordata</taxon>
        <taxon>Craniata</taxon>
        <taxon>Vertebrata</taxon>
        <taxon>Euteleostomi</taxon>
        <taxon>Lepidosauria</taxon>
        <taxon>Squamata</taxon>
        <taxon>Bifurcata</taxon>
        <taxon>Unidentata</taxon>
        <taxon>Episquamata</taxon>
        <taxon>Toxicofera</taxon>
        <taxon>Iguania</taxon>
        <taxon>Dactyloidae</taxon>
        <taxon>Anolis</taxon>
    </lineage>
</organism>
<dbReference type="Pfam" id="PF08368">
    <property type="entry name" value="FAST_2"/>
    <property type="match status" value="1"/>
</dbReference>
<keyword evidence="2" id="KW-0496">Mitochondrion</keyword>
<name>H9GA41_ANOCA</name>